<dbReference type="AlphaFoldDB" id="A0A7K0EHZ0"/>
<dbReference type="RefSeq" id="WP_154174834.1">
    <property type="nucleotide sequence ID" value="NZ_WJXZ01000004.1"/>
</dbReference>
<comment type="caution">
    <text evidence="1">The sequence shown here is derived from an EMBL/GenBank/DDBJ whole genome shotgun (WGS) entry which is preliminary data.</text>
</comment>
<keyword evidence="2" id="KW-1185">Reference proteome</keyword>
<sequence length="286" mass="31939">MMNQAAKSRRSWAVYALLFAVTGLVTTVAAVEKPVEGLAGKSVISENESEVSKLPVAEIEKKSRYVVQKGDSLYWAITPKMSFNELTKLKQTIEKLTQYTVGFTQIKFDPFQLYIDIIDVSVYAKSGGSGSTSDGDENDGPIKSIGGYLTHKGDLSIGELDDQDNMPAVLKQLVENDEKAVAKLIAEKRIDYFIEKNKKNGAGGNATLKGQWLRDNPGRKNENFGVFINTENRLQFYDPEKVTVMIDGKEVKAEQVTSLNPKQLHTVIVMDSYPDRKRYVQLFLNQ</sequence>
<dbReference type="OrthoDB" id="927746at2"/>
<protein>
    <submittedName>
        <fullName evidence="1">Uncharacterized protein</fullName>
    </submittedName>
</protein>
<evidence type="ECO:0000313" key="2">
    <source>
        <dbReference type="Proteomes" id="UP000441754"/>
    </source>
</evidence>
<accession>A0A7K0EHZ0</accession>
<gene>
    <name evidence="1" type="ORF">GJJ30_09200</name>
</gene>
<name>A0A7K0EHZ0_9BACT</name>
<reference evidence="1 2" key="1">
    <citation type="journal article" date="2018" name="Antonie Van Leeuwenhoek">
        <title>Larkinella terrae sp. nov., isolated from soil on Jeju Island, South Korea.</title>
        <authorList>
            <person name="Ten L.N."/>
            <person name="Jeon J."/>
            <person name="Park S.J."/>
            <person name="Park S."/>
            <person name="Lee S.Y."/>
            <person name="Kim M.K."/>
            <person name="Jung H.Y."/>
        </authorList>
    </citation>
    <scope>NUCLEOTIDE SEQUENCE [LARGE SCALE GENOMIC DNA]</scope>
    <source>
        <strain evidence="1 2">KCTC 52001</strain>
    </source>
</reference>
<organism evidence="1 2">
    <name type="scientific">Larkinella terrae</name>
    <dbReference type="NCBI Taxonomy" id="2025311"/>
    <lineage>
        <taxon>Bacteria</taxon>
        <taxon>Pseudomonadati</taxon>
        <taxon>Bacteroidota</taxon>
        <taxon>Cytophagia</taxon>
        <taxon>Cytophagales</taxon>
        <taxon>Spirosomataceae</taxon>
        <taxon>Larkinella</taxon>
    </lineage>
</organism>
<evidence type="ECO:0000313" key="1">
    <source>
        <dbReference type="EMBL" id="MRS61460.1"/>
    </source>
</evidence>
<dbReference type="Proteomes" id="UP000441754">
    <property type="component" value="Unassembled WGS sequence"/>
</dbReference>
<dbReference type="EMBL" id="WJXZ01000004">
    <property type="protein sequence ID" value="MRS61460.1"/>
    <property type="molecule type" value="Genomic_DNA"/>
</dbReference>
<proteinExistence type="predicted"/>